<dbReference type="InterPro" id="IPR050921">
    <property type="entry name" value="T4SS_GSP_E_ATPase"/>
</dbReference>
<dbReference type="Gene3D" id="3.30.300.160">
    <property type="entry name" value="Type II secretion system, protein E, N-terminal domain"/>
    <property type="match status" value="1"/>
</dbReference>
<gene>
    <name evidence="4" type="ORF">JN12_03407</name>
</gene>
<dbReference type="InterPro" id="IPR037257">
    <property type="entry name" value="T2SS_E_N_sf"/>
</dbReference>
<dbReference type="Pfam" id="PF00437">
    <property type="entry name" value="T2SSE"/>
    <property type="match status" value="1"/>
</dbReference>
<dbReference type="InterPro" id="IPR007831">
    <property type="entry name" value="T2SS_GspE_N"/>
</dbReference>
<dbReference type="GO" id="GO:0016887">
    <property type="term" value="F:ATP hydrolysis activity"/>
    <property type="evidence" value="ECO:0007669"/>
    <property type="project" value="InterPro"/>
</dbReference>
<dbReference type="GO" id="GO:0005524">
    <property type="term" value="F:ATP binding"/>
    <property type="evidence" value="ECO:0007669"/>
    <property type="project" value="InterPro"/>
</dbReference>
<proteinExistence type="inferred from homology"/>
<dbReference type="EMBL" id="VLLN01000028">
    <property type="protein sequence ID" value="TWJ14321.1"/>
    <property type="molecule type" value="Genomic_DNA"/>
</dbReference>
<dbReference type="Gene3D" id="3.30.450.90">
    <property type="match status" value="1"/>
</dbReference>
<dbReference type="SUPFAM" id="SSF160246">
    <property type="entry name" value="EspE N-terminal domain-like"/>
    <property type="match status" value="1"/>
</dbReference>
<dbReference type="InterPro" id="IPR027417">
    <property type="entry name" value="P-loop_NTPase"/>
</dbReference>
<protein>
    <submittedName>
        <fullName evidence="4">Twitching motility protein PilT</fullName>
    </submittedName>
</protein>
<dbReference type="RefSeq" id="WP_170242012.1">
    <property type="nucleotide sequence ID" value="NZ_VLLN01000028.1"/>
</dbReference>
<evidence type="ECO:0000259" key="2">
    <source>
        <dbReference type="Pfam" id="PF00437"/>
    </source>
</evidence>
<evidence type="ECO:0000256" key="1">
    <source>
        <dbReference type="ARBA" id="ARBA00006611"/>
    </source>
</evidence>
<feature type="domain" description="Bacterial type II secretion system protein E" evidence="2">
    <location>
        <begin position="291"/>
        <end position="454"/>
    </location>
</feature>
<dbReference type="NCBIfam" id="TIGR01420">
    <property type="entry name" value="pilT_fam"/>
    <property type="match status" value="1"/>
</dbReference>
<evidence type="ECO:0000313" key="5">
    <source>
        <dbReference type="Proteomes" id="UP000319449"/>
    </source>
</evidence>
<dbReference type="Pfam" id="PF05157">
    <property type="entry name" value="MshEN"/>
    <property type="match status" value="1"/>
</dbReference>
<dbReference type="Gene3D" id="3.40.50.300">
    <property type="entry name" value="P-loop containing nucleotide triphosphate hydrolases"/>
    <property type="match status" value="1"/>
</dbReference>
<keyword evidence="5" id="KW-1185">Reference proteome</keyword>
<dbReference type="InterPro" id="IPR006321">
    <property type="entry name" value="PilT/PilU"/>
</dbReference>
<sequence length="531" mass="59208">MPKKKHETSRIPRIGDLFLEYEYITKDQLGIALKHLDQTGGRLGSILLELGYVSTEELLAILEKKFGLPTANLEKLTIQPHVLKMIPYEQVIKHKVIPIAIGTKNIFMAMVEPNDPAALEDLEFALGKTIQPIVVPYAQMEKLLQYIEGKGGVLDHPVSGMEILGRGTPAETDEGRSSLMRYLEMLVQEHASDLLLIAGVPPCFKKNNEICRLAYQRLTPHDTAVFVDELLTAPLKELLAADGDIDLGKTIPGLGRFRINIFKQRDSYSIVVRGMLEEIPTLERLGLADGLADYALRNQGLILITGPAGHGKSTTLAALIDAINAHRKCNIITVEDPIEFHHTHKLSNVNQREVGRDTPSFHQGLHSIFRQAPDVIVIGELRDPETIARALHAAETGHLVISTLNANFATTALERIVDIFPVEQQQQIRVQLAENFLLILNQRLIQKKDGTGRTLAYEKLVNSPRIKDMIREGKVHQFRSLFKESSEEFQSIDSSLAKLVAEQVISFEAGSMFCENVQYFNELVSAGRGEM</sequence>
<comment type="similarity">
    <text evidence="1">Belongs to the GSP E family.</text>
</comment>
<evidence type="ECO:0000313" key="4">
    <source>
        <dbReference type="EMBL" id="TWJ14321.1"/>
    </source>
</evidence>
<feature type="domain" description="Type II secretion system protein GspE N-terminal" evidence="3">
    <location>
        <begin position="66"/>
        <end position="150"/>
    </location>
</feature>
<accession>A0A562V8W9</accession>
<dbReference type="InterPro" id="IPR001482">
    <property type="entry name" value="T2SS/T4SS_dom"/>
</dbReference>
<evidence type="ECO:0000259" key="3">
    <source>
        <dbReference type="Pfam" id="PF05157"/>
    </source>
</evidence>
<dbReference type="AlphaFoldDB" id="A0A562V8W9"/>
<name>A0A562V8W9_9BACT</name>
<dbReference type="SUPFAM" id="SSF52540">
    <property type="entry name" value="P-loop containing nucleoside triphosphate hydrolases"/>
    <property type="match status" value="1"/>
</dbReference>
<dbReference type="CDD" id="cd01131">
    <property type="entry name" value="PilT"/>
    <property type="match status" value="1"/>
</dbReference>
<dbReference type="Proteomes" id="UP000319449">
    <property type="component" value="Unassembled WGS sequence"/>
</dbReference>
<reference evidence="4 5" key="1">
    <citation type="submission" date="2019-07" db="EMBL/GenBank/DDBJ databases">
        <title>Genomic Encyclopedia of Archaeal and Bacterial Type Strains, Phase II (KMG-II): from individual species to whole genera.</title>
        <authorList>
            <person name="Goeker M."/>
        </authorList>
    </citation>
    <scope>NUCLEOTIDE SEQUENCE [LARGE SCALE GENOMIC DNA]</scope>
    <source>
        <strain evidence="4 5">ATCC BAA-1139</strain>
    </source>
</reference>
<dbReference type="PANTHER" id="PTHR30486">
    <property type="entry name" value="TWITCHING MOTILITY PROTEIN PILT"/>
    <property type="match status" value="1"/>
</dbReference>
<comment type="caution">
    <text evidence="4">The sequence shown here is derived from an EMBL/GenBank/DDBJ whole genome shotgun (WGS) entry which is preliminary data.</text>
</comment>
<organism evidence="4 5">
    <name type="scientific">Geobacter argillaceus</name>
    <dbReference type="NCBI Taxonomy" id="345631"/>
    <lineage>
        <taxon>Bacteria</taxon>
        <taxon>Pseudomonadati</taxon>
        <taxon>Thermodesulfobacteriota</taxon>
        <taxon>Desulfuromonadia</taxon>
        <taxon>Geobacterales</taxon>
        <taxon>Geobacteraceae</taxon>
        <taxon>Geobacter</taxon>
    </lineage>
</organism>